<feature type="compositionally biased region" description="Basic and acidic residues" evidence="1">
    <location>
        <begin position="432"/>
        <end position="441"/>
    </location>
</feature>
<organism evidence="2 3">
    <name type="scientific">Desmophyllum pertusum</name>
    <dbReference type="NCBI Taxonomy" id="174260"/>
    <lineage>
        <taxon>Eukaryota</taxon>
        <taxon>Metazoa</taxon>
        <taxon>Cnidaria</taxon>
        <taxon>Anthozoa</taxon>
        <taxon>Hexacorallia</taxon>
        <taxon>Scleractinia</taxon>
        <taxon>Caryophylliina</taxon>
        <taxon>Caryophylliidae</taxon>
        <taxon>Desmophyllum</taxon>
    </lineage>
</organism>
<dbReference type="EMBL" id="MU827308">
    <property type="protein sequence ID" value="KAJ7361781.1"/>
    <property type="molecule type" value="Genomic_DNA"/>
</dbReference>
<sequence>MSWRLQEKELPMICAILESTGNEIDKLIREKDAGNACVFLGLSISLKATEILNNATDVDQNINEILECLKSIAEGAICDLPSKINSYRNMDSCYSVTEAIDIMRQAGIITCDINASEMLLSNPSLMEDQQKELKNAVLTLMESKESEAAIYVCPPLAITLIKVSKTPNQGCICVVDTHSVPKELGGNDNGIVIIAEYDESTKRSKCSSVCEWLSKRTSLYGIPGETRQTLIKVKETADALTNFEWDEWNTSEMDEILKNILPKDNQELNEIKKDKETMSNNLNNEDTSDVNVTFNEKAATPEQKEVNENNETGPSDLEETLWRGYATQKSFTELVGLHELFPNTPVMALTATLPAEQSEELTHYLKNPVVIKSTVNRPNIKLCVGEYDFKTEKKLPCSNKKKLAATASEDISTNEDECDEEGQEVNGTSKTLEADKPADKKASPSKWKKVLEKIVNMADGIYMYLKKVITATVSLRVLYQFSKCTITQ</sequence>
<gene>
    <name evidence="2" type="ORF">OS493_014422</name>
</gene>
<evidence type="ECO:0000313" key="2">
    <source>
        <dbReference type="EMBL" id="KAJ7361781.1"/>
    </source>
</evidence>
<keyword evidence="3" id="KW-1185">Reference proteome</keyword>
<comment type="caution">
    <text evidence="2">The sequence shown here is derived from an EMBL/GenBank/DDBJ whole genome shotgun (WGS) entry which is preliminary data.</text>
</comment>
<evidence type="ECO:0000256" key="1">
    <source>
        <dbReference type="SAM" id="MobiDB-lite"/>
    </source>
</evidence>
<feature type="compositionally biased region" description="Acidic residues" evidence="1">
    <location>
        <begin position="412"/>
        <end position="423"/>
    </location>
</feature>
<reference evidence="2" key="1">
    <citation type="submission" date="2023-01" db="EMBL/GenBank/DDBJ databases">
        <title>Genome assembly of the deep-sea coral Lophelia pertusa.</title>
        <authorList>
            <person name="Herrera S."/>
            <person name="Cordes E."/>
        </authorList>
    </citation>
    <scope>NUCLEOTIDE SEQUENCE</scope>
    <source>
        <strain evidence="2">USNM1676648</strain>
        <tissue evidence="2">Polyp</tissue>
    </source>
</reference>
<evidence type="ECO:0000313" key="3">
    <source>
        <dbReference type="Proteomes" id="UP001163046"/>
    </source>
</evidence>
<dbReference type="AlphaFoldDB" id="A0A9W9YPG5"/>
<protein>
    <submittedName>
        <fullName evidence="2">Uncharacterized protein</fullName>
    </submittedName>
</protein>
<dbReference type="Proteomes" id="UP001163046">
    <property type="component" value="Unassembled WGS sequence"/>
</dbReference>
<feature type="region of interest" description="Disordered" evidence="1">
    <location>
        <begin position="406"/>
        <end position="441"/>
    </location>
</feature>
<accession>A0A9W9YPG5</accession>
<name>A0A9W9YPG5_9CNID</name>
<proteinExistence type="predicted"/>